<protein>
    <submittedName>
        <fullName evidence="4">N-acetylmuramoyl-L-alanine amidase</fullName>
    </submittedName>
</protein>
<reference evidence="4" key="1">
    <citation type="submission" date="2020-08" db="EMBL/GenBank/DDBJ databases">
        <title>Genome public.</title>
        <authorList>
            <person name="Liu C."/>
            <person name="Sun Q."/>
        </authorList>
    </citation>
    <scope>NUCLEOTIDE SEQUENCE</scope>
    <source>
        <strain evidence="4">H8</strain>
    </source>
</reference>
<sequence>MFKIVLDAGHGRNTPGKRCLKSLDPAETREWVLNARICDKMERLLANYSGYELLRADDRTGATDVALKARTDAANRWGADLYLSVHHNAGLGGRNGGGPEVYVYTSPSAKTVEYQKIIHDCFVERAGKFGNRANEMPRKNLHVCRETHMPSVLIECGFMDSPGDVPLILSESFAYKAAQGLTEALVQIGGLKKVKEETSMAECKFTDISGHYGEKQIREVFEMGIMNGVDETHFEPDKPVTRAQAAIIARNVVRYITGK</sequence>
<dbReference type="Pfam" id="PF01520">
    <property type="entry name" value="Amidase_3"/>
    <property type="match status" value="1"/>
</dbReference>
<dbReference type="RefSeq" id="WP_249311786.1">
    <property type="nucleotide sequence ID" value="NZ_JACRSU010000002.1"/>
</dbReference>
<evidence type="ECO:0000256" key="1">
    <source>
        <dbReference type="ARBA" id="ARBA00022737"/>
    </source>
</evidence>
<gene>
    <name evidence="4" type="ORF">H8698_06495</name>
</gene>
<keyword evidence="1" id="KW-0677">Repeat</keyword>
<keyword evidence="5" id="KW-1185">Reference proteome</keyword>
<dbReference type="PROSITE" id="PS51272">
    <property type="entry name" value="SLH"/>
    <property type="match status" value="1"/>
</dbReference>
<dbReference type="InterPro" id="IPR001119">
    <property type="entry name" value="SLH_dom"/>
</dbReference>
<dbReference type="GO" id="GO:0008745">
    <property type="term" value="F:N-acetylmuramoyl-L-alanine amidase activity"/>
    <property type="evidence" value="ECO:0007669"/>
    <property type="project" value="InterPro"/>
</dbReference>
<dbReference type="GO" id="GO:0009253">
    <property type="term" value="P:peptidoglycan catabolic process"/>
    <property type="evidence" value="ECO:0007669"/>
    <property type="project" value="InterPro"/>
</dbReference>
<evidence type="ECO:0000256" key="2">
    <source>
        <dbReference type="ARBA" id="ARBA00022801"/>
    </source>
</evidence>
<dbReference type="InterPro" id="IPR050695">
    <property type="entry name" value="N-acetylmuramoyl_amidase_3"/>
</dbReference>
<name>A0A926DMW0_9FIRM</name>
<proteinExistence type="predicted"/>
<keyword evidence="2" id="KW-0378">Hydrolase</keyword>
<evidence type="ECO:0000313" key="4">
    <source>
        <dbReference type="EMBL" id="MBC8540622.1"/>
    </source>
</evidence>
<dbReference type="AlphaFoldDB" id="A0A926DMW0"/>
<dbReference type="PANTHER" id="PTHR30404:SF0">
    <property type="entry name" value="N-ACETYLMURAMOYL-L-ALANINE AMIDASE AMIC"/>
    <property type="match status" value="1"/>
</dbReference>
<dbReference type="Gene3D" id="3.40.630.40">
    <property type="entry name" value="Zn-dependent exopeptidases"/>
    <property type="match status" value="1"/>
</dbReference>
<dbReference type="PANTHER" id="PTHR30404">
    <property type="entry name" value="N-ACETYLMURAMOYL-L-ALANINE AMIDASE"/>
    <property type="match status" value="1"/>
</dbReference>
<dbReference type="SMART" id="SM00646">
    <property type="entry name" value="Ami_3"/>
    <property type="match status" value="1"/>
</dbReference>
<dbReference type="EMBL" id="JACRSU010000002">
    <property type="protein sequence ID" value="MBC8540622.1"/>
    <property type="molecule type" value="Genomic_DNA"/>
</dbReference>
<comment type="caution">
    <text evidence="4">The sequence shown here is derived from an EMBL/GenBank/DDBJ whole genome shotgun (WGS) entry which is preliminary data.</text>
</comment>
<dbReference type="InterPro" id="IPR002508">
    <property type="entry name" value="MurNAc-LAA_cat"/>
</dbReference>
<dbReference type="GO" id="GO:0030288">
    <property type="term" value="C:outer membrane-bounded periplasmic space"/>
    <property type="evidence" value="ECO:0007669"/>
    <property type="project" value="TreeGrafter"/>
</dbReference>
<organism evidence="4 5">
    <name type="scientific">Congzhengia minquanensis</name>
    <dbReference type="NCBI Taxonomy" id="2763657"/>
    <lineage>
        <taxon>Bacteria</taxon>
        <taxon>Bacillati</taxon>
        <taxon>Bacillota</taxon>
        <taxon>Clostridia</taxon>
        <taxon>Eubacteriales</taxon>
        <taxon>Oscillospiraceae</taxon>
        <taxon>Congzhengia</taxon>
    </lineage>
</organism>
<dbReference type="Proteomes" id="UP000611762">
    <property type="component" value="Unassembled WGS sequence"/>
</dbReference>
<feature type="domain" description="SLH" evidence="3">
    <location>
        <begin position="200"/>
        <end position="259"/>
    </location>
</feature>
<accession>A0A926DMW0</accession>
<evidence type="ECO:0000313" key="5">
    <source>
        <dbReference type="Proteomes" id="UP000611762"/>
    </source>
</evidence>
<dbReference type="CDD" id="cd02696">
    <property type="entry name" value="MurNAc-LAA"/>
    <property type="match status" value="1"/>
</dbReference>
<evidence type="ECO:0000259" key="3">
    <source>
        <dbReference type="PROSITE" id="PS51272"/>
    </source>
</evidence>
<dbReference type="Pfam" id="PF00395">
    <property type="entry name" value="SLH"/>
    <property type="match status" value="1"/>
</dbReference>
<dbReference type="SUPFAM" id="SSF53187">
    <property type="entry name" value="Zn-dependent exopeptidases"/>
    <property type="match status" value="1"/>
</dbReference>